<reference evidence="1 2" key="1">
    <citation type="submission" date="2021-06" db="EMBL/GenBank/DDBJ databases">
        <title>Caerostris extrusa draft genome.</title>
        <authorList>
            <person name="Kono N."/>
            <person name="Arakawa K."/>
        </authorList>
    </citation>
    <scope>NUCLEOTIDE SEQUENCE [LARGE SCALE GENOMIC DNA]</scope>
</reference>
<dbReference type="EMBL" id="BPLR01009988">
    <property type="protein sequence ID" value="GIY35981.1"/>
    <property type="molecule type" value="Genomic_DNA"/>
</dbReference>
<comment type="caution">
    <text evidence="1">The sequence shown here is derived from an EMBL/GenBank/DDBJ whole genome shotgun (WGS) entry which is preliminary data.</text>
</comment>
<name>A0AAV4SST0_CAEEX</name>
<organism evidence="1 2">
    <name type="scientific">Caerostris extrusa</name>
    <name type="common">Bark spider</name>
    <name type="synonym">Caerostris bankana</name>
    <dbReference type="NCBI Taxonomy" id="172846"/>
    <lineage>
        <taxon>Eukaryota</taxon>
        <taxon>Metazoa</taxon>
        <taxon>Ecdysozoa</taxon>
        <taxon>Arthropoda</taxon>
        <taxon>Chelicerata</taxon>
        <taxon>Arachnida</taxon>
        <taxon>Araneae</taxon>
        <taxon>Araneomorphae</taxon>
        <taxon>Entelegynae</taxon>
        <taxon>Araneoidea</taxon>
        <taxon>Araneidae</taxon>
        <taxon>Caerostris</taxon>
    </lineage>
</organism>
<evidence type="ECO:0000313" key="1">
    <source>
        <dbReference type="EMBL" id="GIY35981.1"/>
    </source>
</evidence>
<accession>A0AAV4SST0</accession>
<gene>
    <name evidence="1" type="primary">X975_04854</name>
    <name evidence="1" type="ORF">CEXT_561831</name>
</gene>
<proteinExistence type="predicted"/>
<dbReference type="AlphaFoldDB" id="A0AAV4SST0"/>
<protein>
    <submittedName>
        <fullName evidence="1">Multiple epidermal growth factor-like domains protein 10</fullName>
    </submittedName>
</protein>
<keyword evidence="2" id="KW-1185">Reference proteome</keyword>
<dbReference type="Proteomes" id="UP001054945">
    <property type="component" value="Unassembled WGS sequence"/>
</dbReference>
<sequence>MSGQFDISFVMQSEFGRLQSGTKSIINCYNDDYKEIRFSRVLNTGQFSCPFRAPRLPPSSQQFLKDKPVSSKMLYMPEQSGLKRFGAFQCKSVNQNITSHIVTLKLPPFNLGLITAELWAFNADETGKCGPNGSQLACWYNQAIQMKTTRYALQLARNLPAIYRGGCESSI</sequence>
<evidence type="ECO:0000313" key="2">
    <source>
        <dbReference type="Proteomes" id="UP001054945"/>
    </source>
</evidence>